<reference evidence="1 2" key="1">
    <citation type="submission" date="2020-11" db="EMBL/GenBank/DDBJ databases">
        <title>Fusibacter basophilias sp. nov.</title>
        <authorList>
            <person name="Qiu D."/>
        </authorList>
    </citation>
    <scope>NUCLEOTIDE SEQUENCE [LARGE SCALE GENOMIC DNA]</scope>
    <source>
        <strain evidence="1 2">Q10-2</strain>
    </source>
</reference>
<protein>
    <submittedName>
        <fullName evidence="1">Uncharacterized protein</fullName>
    </submittedName>
</protein>
<name>A0ABR9ZRN5_9FIRM</name>
<keyword evidence="2" id="KW-1185">Reference proteome</keyword>
<sequence length="127" mass="14512">MSTIFHYIYLNSDSVKYLCIRFTEKNPLNAYIGPSQYLLPHERIYTTFEPSPDASKRFSLTLFEGEHPSAQLSAQILHTTTFVSSLMPTKRFSLTLFEGEHSSAQLSAQILHTTTFVSSLMPQNDFR</sequence>
<evidence type="ECO:0000313" key="1">
    <source>
        <dbReference type="EMBL" id="MBF4692808.1"/>
    </source>
</evidence>
<proteinExistence type="predicted"/>
<accession>A0ABR9ZRN5</accession>
<comment type="caution">
    <text evidence="1">The sequence shown here is derived from an EMBL/GenBank/DDBJ whole genome shotgun (WGS) entry which is preliminary data.</text>
</comment>
<dbReference type="EMBL" id="JADKNH010000003">
    <property type="protein sequence ID" value="MBF4692808.1"/>
    <property type="molecule type" value="Genomic_DNA"/>
</dbReference>
<evidence type="ECO:0000313" key="2">
    <source>
        <dbReference type="Proteomes" id="UP000614200"/>
    </source>
</evidence>
<gene>
    <name evidence="1" type="ORF">ISU02_06740</name>
</gene>
<organism evidence="1 2">
    <name type="scientific">Fusibacter ferrireducens</name>
    <dbReference type="NCBI Taxonomy" id="2785058"/>
    <lineage>
        <taxon>Bacteria</taxon>
        <taxon>Bacillati</taxon>
        <taxon>Bacillota</taxon>
        <taxon>Clostridia</taxon>
        <taxon>Eubacteriales</taxon>
        <taxon>Eubacteriales Family XII. Incertae Sedis</taxon>
        <taxon>Fusibacter</taxon>
    </lineage>
</organism>
<dbReference type="Proteomes" id="UP000614200">
    <property type="component" value="Unassembled WGS sequence"/>
</dbReference>